<name>A0A6F9E9E9_9BACL</name>
<feature type="domain" description="RNA polymerase sigma-70 region 2" evidence="7">
    <location>
        <begin position="60"/>
        <end position="105"/>
    </location>
</feature>
<evidence type="ECO:0000256" key="3">
    <source>
        <dbReference type="ARBA" id="ARBA00023082"/>
    </source>
</evidence>
<proteinExistence type="inferred from homology"/>
<dbReference type="PANTHER" id="PTHR30385:SF6">
    <property type="entry name" value="RNA POLYMERASE SIGMA FACTOR SIGI"/>
    <property type="match status" value="1"/>
</dbReference>
<evidence type="ECO:0000256" key="6">
    <source>
        <dbReference type="HAMAP-Rule" id="MF_02064"/>
    </source>
</evidence>
<dbReference type="HAMAP" id="MF_02064">
    <property type="entry name" value="Sigma70_SigI"/>
    <property type="match status" value="1"/>
</dbReference>
<dbReference type="Pfam" id="PF04542">
    <property type="entry name" value="Sigma70_r2"/>
    <property type="match status" value="1"/>
</dbReference>
<dbReference type="PIRSF" id="PIRSF038953">
    <property type="entry name" value="SigI"/>
    <property type="match status" value="1"/>
</dbReference>
<comment type="activity regulation">
    <text evidence="6">Negatively regulated by the anti-sigma-I factor RsgI.</text>
</comment>
<dbReference type="InterPro" id="IPR014244">
    <property type="entry name" value="RNA_pol_sigma-I"/>
</dbReference>
<keyword evidence="5 6" id="KW-0804">Transcription</keyword>
<reference evidence="8 9" key="1">
    <citation type="submission" date="2020-04" db="EMBL/GenBank/DDBJ databases">
        <authorList>
            <person name="Hogendoorn C."/>
        </authorList>
    </citation>
    <scope>NUCLEOTIDE SEQUENCE [LARGE SCALE GENOMIC DNA]</scope>
    <source>
        <strain evidence="8">COOX1</strain>
    </source>
</reference>
<evidence type="ECO:0000313" key="9">
    <source>
        <dbReference type="Proteomes" id="UP000502196"/>
    </source>
</evidence>
<dbReference type="GO" id="GO:0003677">
    <property type="term" value="F:DNA binding"/>
    <property type="evidence" value="ECO:0007669"/>
    <property type="project" value="UniProtKB-UniRule"/>
</dbReference>
<dbReference type="AlphaFoldDB" id="A0A6F9E9E9"/>
<dbReference type="InterPro" id="IPR014284">
    <property type="entry name" value="RNA_pol_sigma-70_dom"/>
</dbReference>
<dbReference type="NCBIfam" id="TIGR02937">
    <property type="entry name" value="sigma70-ECF"/>
    <property type="match status" value="1"/>
</dbReference>
<evidence type="ECO:0000256" key="4">
    <source>
        <dbReference type="ARBA" id="ARBA00023125"/>
    </source>
</evidence>
<dbReference type="Proteomes" id="UP000502196">
    <property type="component" value="Chromosome"/>
</dbReference>
<gene>
    <name evidence="6 8" type="primary">sigI</name>
    <name evidence="8" type="ORF">COOX1_2408</name>
</gene>
<dbReference type="NCBIfam" id="NF006175">
    <property type="entry name" value="PRK08311.2-3"/>
    <property type="match status" value="1"/>
</dbReference>
<dbReference type="InterPro" id="IPR013325">
    <property type="entry name" value="RNA_pol_sigma_r2"/>
</dbReference>
<protein>
    <recommendedName>
        <fullName evidence="6">RNA polymerase sigma factor SigI</fullName>
    </recommendedName>
</protein>
<keyword evidence="6" id="KW-0346">Stress response</keyword>
<evidence type="ECO:0000256" key="2">
    <source>
        <dbReference type="ARBA" id="ARBA00023015"/>
    </source>
</evidence>
<dbReference type="GO" id="GO:0006352">
    <property type="term" value="P:DNA-templated transcription initiation"/>
    <property type="evidence" value="ECO:0007669"/>
    <property type="project" value="UniProtKB-UniRule"/>
</dbReference>
<dbReference type="SUPFAM" id="SSF88946">
    <property type="entry name" value="Sigma2 domain of RNA polymerase sigma factors"/>
    <property type="match status" value="1"/>
</dbReference>
<evidence type="ECO:0000256" key="1">
    <source>
        <dbReference type="ARBA" id="ARBA00022490"/>
    </source>
</evidence>
<dbReference type="EMBL" id="LR792683">
    <property type="protein sequence ID" value="CAB3394427.1"/>
    <property type="molecule type" value="Genomic_DNA"/>
</dbReference>
<dbReference type="Gene3D" id="1.10.1740.10">
    <property type="match status" value="1"/>
</dbReference>
<dbReference type="NCBIfam" id="TIGR02895">
    <property type="entry name" value="spore_sigI"/>
    <property type="match status" value="1"/>
</dbReference>
<comment type="subunit">
    <text evidence="6">Interacts with RsgI.</text>
</comment>
<accession>A0A6F9E9E9</accession>
<sequence length="247" mass="28638">MMVFPFHRRRNAEEADLGDLLARAKAGDDGVRDQLLRKYIPFVAKSASRASSRFISRGEDDEFSIALAAFNEAIDRYDGNRGASFLGFADTVIRRRLIDYFRSRENRVRDIPMAELETEDEEDHPYNKIEIQKSLEIYETTQIEDARREEIERYSAWLAEFGISLEELVELSPKHADARWNAMQVAKVIASRPTFSEYLLRKKSLPLKELVDEVGVSRKTLERQRKYIIAIALVLIGDFELLREYIA</sequence>
<comment type="subcellular location">
    <subcellularLocation>
        <location evidence="6">Cytoplasm</location>
    </subcellularLocation>
</comment>
<dbReference type="GO" id="GO:0016987">
    <property type="term" value="F:sigma factor activity"/>
    <property type="evidence" value="ECO:0007669"/>
    <property type="project" value="UniProtKB-UniRule"/>
</dbReference>
<keyword evidence="3 6" id="KW-0731">Sigma factor</keyword>
<evidence type="ECO:0000256" key="5">
    <source>
        <dbReference type="ARBA" id="ARBA00023163"/>
    </source>
</evidence>
<dbReference type="InterPro" id="IPR007627">
    <property type="entry name" value="RNA_pol_sigma70_r2"/>
</dbReference>
<dbReference type="PANTHER" id="PTHR30385">
    <property type="entry name" value="SIGMA FACTOR F FLAGELLAR"/>
    <property type="match status" value="1"/>
</dbReference>
<evidence type="ECO:0000259" key="7">
    <source>
        <dbReference type="Pfam" id="PF04542"/>
    </source>
</evidence>
<evidence type="ECO:0000313" key="8">
    <source>
        <dbReference type="EMBL" id="CAB3394427.1"/>
    </source>
</evidence>
<organism evidence="8 9">
    <name type="scientific">Kyrpidia spormannii</name>
    <dbReference type="NCBI Taxonomy" id="2055160"/>
    <lineage>
        <taxon>Bacteria</taxon>
        <taxon>Bacillati</taxon>
        <taxon>Bacillota</taxon>
        <taxon>Bacilli</taxon>
        <taxon>Bacillales</taxon>
        <taxon>Alicyclobacillaceae</taxon>
        <taxon>Kyrpidia</taxon>
    </lineage>
</organism>
<comment type="function">
    <text evidence="6">Sigma factors are initiation factors that promote the attachment of RNA polymerase to specific initiation sites and are then released.</text>
</comment>
<keyword evidence="1 6" id="KW-0963">Cytoplasm</keyword>
<feature type="short sequence motif" description="Polymerase core binding" evidence="6">
    <location>
        <begin position="61"/>
        <end position="74"/>
    </location>
</feature>
<dbReference type="NCBIfam" id="NF006174">
    <property type="entry name" value="PRK08311.2-2"/>
    <property type="match status" value="1"/>
</dbReference>
<keyword evidence="4 6" id="KW-0238">DNA-binding</keyword>
<dbReference type="GO" id="GO:0005737">
    <property type="term" value="C:cytoplasm"/>
    <property type="evidence" value="ECO:0007669"/>
    <property type="project" value="UniProtKB-SubCell"/>
</dbReference>
<comment type="similarity">
    <text evidence="6">Belongs to the sigma-70 factor family. SigI subfamily.</text>
</comment>
<keyword evidence="2 6" id="KW-0805">Transcription regulation</keyword>
<feature type="DNA-binding region" description="H-T-H motif" evidence="6">
    <location>
        <begin position="207"/>
        <end position="226"/>
    </location>
</feature>